<keyword evidence="2" id="KW-1133">Transmembrane helix</keyword>
<feature type="transmembrane region" description="Helical" evidence="2">
    <location>
        <begin position="407"/>
        <end position="425"/>
    </location>
</feature>
<reference evidence="3" key="1">
    <citation type="submission" date="2019-06" db="EMBL/GenBank/DDBJ databases">
        <authorList>
            <person name="Zheng W."/>
        </authorList>
    </citation>
    <scope>NUCLEOTIDE SEQUENCE</scope>
    <source>
        <strain evidence="3">QDHG01</strain>
    </source>
</reference>
<evidence type="ECO:0000256" key="2">
    <source>
        <dbReference type="SAM" id="Phobius"/>
    </source>
</evidence>
<dbReference type="AlphaFoldDB" id="A0A8J8T4N3"/>
<accession>A0A8J8T4N3</accession>
<protein>
    <submittedName>
        <fullName evidence="3">Uncharacterized protein</fullName>
    </submittedName>
</protein>
<dbReference type="EMBL" id="RRYP01006314">
    <property type="protein sequence ID" value="TNV81303.1"/>
    <property type="molecule type" value="Genomic_DNA"/>
</dbReference>
<evidence type="ECO:0000313" key="3">
    <source>
        <dbReference type="EMBL" id="TNV81303.1"/>
    </source>
</evidence>
<keyword evidence="4" id="KW-1185">Reference proteome</keyword>
<feature type="compositionally biased region" description="Basic and acidic residues" evidence="1">
    <location>
        <begin position="157"/>
        <end position="172"/>
    </location>
</feature>
<organism evidence="3 4">
    <name type="scientific">Halteria grandinella</name>
    <dbReference type="NCBI Taxonomy" id="5974"/>
    <lineage>
        <taxon>Eukaryota</taxon>
        <taxon>Sar</taxon>
        <taxon>Alveolata</taxon>
        <taxon>Ciliophora</taxon>
        <taxon>Intramacronucleata</taxon>
        <taxon>Spirotrichea</taxon>
        <taxon>Stichotrichia</taxon>
        <taxon>Sporadotrichida</taxon>
        <taxon>Halteriidae</taxon>
        <taxon>Halteria</taxon>
    </lineage>
</organism>
<dbReference type="Proteomes" id="UP000785679">
    <property type="component" value="Unassembled WGS sequence"/>
</dbReference>
<feature type="region of interest" description="Disordered" evidence="1">
    <location>
        <begin position="118"/>
        <end position="178"/>
    </location>
</feature>
<dbReference type="OrthoDB" id="325731at2759"/>
<comment type="caution">
    <text evidence="3">The sequence shown here is derived from an EMBL/GenBank/DDBJ whole genome shotgun (WGS) entry which is preliminary data.</text>
</comment>
<name>A0A8J8T4N3_HALGN</name>
<gene>
    <name evidence="3" type="ORF">FGO68_gene3035</name>
</gene>
<feature type="compositionally biased region" description="Low complexity" evidence="1">
    <location>
        <begin position="146"/>
        <end position="156"/>
    </location>
</feature>
<keyword evidence="2" id="KW-0472">Membrane</keyword>
<keyword evidence="2" id="KW-0812">Transmembrane</keyword>
<sequence>MTFFLVTVDIFFLDIKISPCRKLMLSIIPKIAYSIALIIQASSDKDCKSGSWLWLVADCFIIASQAAWSIYQFCKQLFINYSRTQNQVDHSNEKEKNNLESQEPQVIEIFEEESSNISHHSHTDADVQPADVQSERQSNQPRDEPQSPSQIEQSSLSDRHQQESRLTDRHQQESSYLNHTNQSLNKDIALQRLELSLDYYTLTYIGLMKQYDVLEEQEGFTIKNYYVNCLYIFGFQVVLTYLVSQEIQKTIFNFTKPDYSLLVTRFICASTLHFTVVKDVKQSMEMLTYFANHQPEFNGSLIPFMISTMKLLSSLFTELVCLWLLCGQEKVIDCIINFFALGGIGQIDDLCATTIQNCSLKSVFSDKEKMPIIRNKTKYTLNDPNAHRGAKLIIFLHWILKVLYKSVYFYFMPFFIYAFAYYYILKDQ</sequence>
<evidence type="ECO:0000256" key="1">
    <source>
        <dbReference type="SAM" id="MobiDB-lite"/>
    </source>
</evidence>
<evidence type="ECO:0000313" key="4">
    <source>
        <dbReference type="Proteomes" id="UP000785679"/>
    </source>
</evidence>
<proteinExistence type="predicted"/>